<dbReference type="SUPFAM" id="SSF53756">
    <property type="entry name" value="UDP-Glycosyltransferase/glycogen phosphorylase"/>
    <property type="match status" value="1"/>
</dbReference>
<evidence type="ECO:0000313" key="1">
    <source>
        <dbReference type="EMBL" id="VWM00385.1"/>
    </source>
</evidence>
<protein>
    <submittedName>
        <fullName evidence="1">Glycosyl transferases group 1</fullName>
    </submittedName>
</protein>
<gene>
    <name evidence="1" type="ORF">KCJAJFAP_00921</name>
</gene>
<accession>A0A5K1JA18</accession>
<organism evidence="1 2">
    <name type="scientific">Collinsella aerofaciens</name>
    <dbReference type="NCBI Taxonomy" id="74426"/>
    <lineage>
        <taxon>Bacteria</taxon>
        <taxon>Bacillati</taxon>
        <taxon>Actinomycetota</taxon>
        <taxon>Coriobacteriia</taxon>
        <taxon>Coriobacteriales</taxon>
        <taxon>Coriobacteriaceae</taxon>
        <taxon>Collinsella</taxon>
    </lineage>
</organism>
<dbReference type="GO" id="GO:0016740">
    <property type="term" value="F:transferase activity"/>
    <property type="evidence" value="ECO:0007669"/>
    <property type="project" value="UniProtKB-KW"/>
</dbReference>
<dbReference type="RefSeq" id="WP_152077019.1">
    <property type="nucleotide sequence ID" value="NZ_CAAKNU010000027.1"/>
</dbReference>
<dbReference type="AlphaFoldDB" id="A0A5K1JA18"/>
<dbReference type="EMBL" id="CABWIE010000030">
    <property type="protein sequence ID" value="VWM00385.1"/>
    <property type="molecule type" value="Genomic_DNA"/>
</dbReference>
<dbReference type="Proteomes" id="UP000361836">
    <property type="component" value="Unassembled WGS sequence"/>
</dbReference>
<proteinExistence type="predicted"/>
<dbReference type="Gene3D" id="3.40.50.2000">
    <property type="entry name" value="Glycogen Phosphorylase B"/>
    <property type="match status" value="2"/>
</dbReference>
<evidence type="ECO:0000313" key="2">
    <source>
        <dbReference type="Proteomes" id="UP000361836"/>
    </source>
</evidence>
<name>A0A5K1JA18_9ACTN</name>
<sequence length="425" mass="46696">MKIVFVVDAYFPRYAAVEKCAKNLVDVLLHGGHEVTVIAKRYWDSPEDHTSELPEDTVFVSTRLSMARAMVDSRLADAPGAFGWRLADRTCALVNYAGTLAGRSCAHWSLVDAYRKAIEKLGFVPDQLVPCSSPFEGVVACAEYVKQHPCVKLTPVIFDQFADSGTLCKTRLTREFKRKANIALEREALEASNLVLNVTWEEHVRKYHPDCLDKLVHIEHPLLVRPKEAPKSSNVKNGVRSRVIFAGSLSAGVRDPSAALEIFCGLEDVAHLDMYVMGPGRDLVQPTSSEHPDAVSLLDAVPASEMAYLLAKADCLLSIGNTTSDQKPSKVVEYMATGKPILHICSIVGDPVRGDVASYPLGCVIEAGEDTVCARETVREFLERTRGEEMAFDEVAELFRDEDPEVAVERLLNCGGAPHHSGDLF</sequence>
<reference evidence="1 2" key="1">
    <citation type="submission" date="2019-10" db="EMBL/GenBank/DDBJ databases">
        <authorList>
            <person name="Wolf R A."/>
        </authorList>
    </citation>
    <scope>NUCLEOTIDE SEQUENCE [LARGE SCALE GENOMIC DNA]</scope>
    <source>
        <strain evidence="1">Collinsella_aerofaciens_MC2</strain>
    </source>
</reference>
<keyword evidence="2" id="KW-1185">Reference proteome</keyword>
<keyword evidence="1" id="KW-0808">Transferase</keyword>